<accession>A0A8S5RWW9</accession>
<sequence length="37" mass="4213">MIRAKNNSENSVYSENSFYTNNGQSVGMHFAMKDNLL</sequence>
<proteinExistence type="predicted"/>
<organism evidence="1">
    <name type="scientific">Siphoviridae sp. ct0Go27</name>
    <dbReference type="NCBI Taxonomy" id="2827761"/>
    <lineage>
        <taxon>Viruses</taxon>
        <taxon>Duplodnaviria</taxon>
        <taxon>Heunggongvirae</taxon>
        <taxon>Uroviricota</taxon>
        <taxon>Caudoviricetes</taxon>
    </lineage>
</organism>
<name>A0A8S5RWW9_9CAUD</name>
<evidence type="ECO:0000313" key="1">
    <source>
        <dbReference type="EMBL" id="DAF43055.1"/>
    </source>
</evidence>
<reference evidence="1" key="1">
    <citation type="journal article" date="2021" name="Proc. Natl. Acad. Sci. U.S.A.">
        <title>A Catalog of Tens of Thousands of Viruses from Human Metagenomes Reveals Hidden Associations with Chronic Diseases.</title>
        <authorList>
            <person name="Tisza M.J."/>
            <person name="Buck C.B."/>
        </authorList>
    </citation>
    <scope>NUCLEOTIDE SEQUENCE</scope>
    <source>
        <strain evidence="1">Ct0Go27</strain>
    </source>
</reference>
<dbReference type="EMBL" id="BK032498">
    <property type="protein sequence ID" value="DAF43055.1"/>
    <property type="molecule type" value="Genomic_DNA"/>
</dbReference>
<protein>
    <submittedName>
        <fullName evidence="1">Uncharacterized protein</fullName>
    </submittedName>
</protein>